<feature type="region of interest" description="Disordered" evidence="4">
    <location>
        <begin position="216"/>
        <end position="239"/>
    </location>
</feature>
<evidence type="ECO:0000256" key="3">
    <source>
        <dbReference type="ARBA" id="ARBA00022679"/>
    </source>
</evidence>
<evidence type="ECO:0000256" key="4">
    <source>
        <dbReference type="SAM" id="MobiDB-lite"/>
    </source>
</evidence>
<proteinExistence type="inferred from homology"/>
<feature type="compositionally biased region" description="Basic and acidic residues" evidence="4">
    <location>
        <begin position="229"/>
        <end position="239"/>
    </location>
</feature>
<sequence length="239" mass="27748">MFVLRERLLSGLWSKPAFILSIVLQELAKAEDERLKWLLWIDADIVVMNPQISLDIFIPPNPDFNDVNMLVTNDRHGLNNGCFLIRVNSWAVKLLSAVIAFHTFKPEVELKYSEQSALEEMIEDSYWRKSVVHVPQYWFNAYPASAKEITKPRPHEFRQGGLQIHFAGNRDGKRPERMETWMDLAEQQITPYNAPVEQVGLLDDIRDFWAKLLENRKKKGSRPVQDPQKGNDSHVDVTH</sequence>
<keyword evidence="6" id="KW-1185">Reference proteome</keyword>
<dbReference type="Gene3D" id="3.90.550.10">
    <property type="entry name" value="Spore Coat Polysaccharide Biosynthesis Protein SpsA, Chain A"/>
    <property type="match status" value="1"/>
</dbReference>
<dbReference type="InterPro" id="IPR029044">
    <property type="entry name" value="Nucleotide-diphossugar_trans"/>
</dbReference>
<comment type="similarity">
    <text evidence="1">Belongs to the glycosyltransferase 34 family.</text>
</comment>
<keyword evidence="2" id="KW-0328">Glycosyltransferase</keyword>
<dbReference type="Pfam" id="PF05637">
    <property type="entry name" value="Glyco_transf_34"/>
    <property type="match status" value="1"/>
</dbReference>
<evidence type="ECO:0008006" key="7">
    <source>
        <dbReference type="Google" id="ProtNLM"/>
    </source>
</evidence>
<comment type="caution">
    <text evidence="5">The sequence shown here is derived from an EMBL/GenBank/DDBJ whole genome shotgun (WGS) entry which is preliminary data.</text>
</comment>
<keyword evidence="3" id="KW-0808">Transferase</keyword>
<dbReference type="PANTHER" id="PTHR31306">
    <property type="entry name" value="ALPHA-1,6-MANNOSYLTRANSFERASE MNN11-RELATED"/>
    <property type="match status" value="1"/>
</dbReference>
<gene>
    <name evidence="5" type="ORF">IFR04_004776</name>
</gene>
<name>A0A8H7WBZ8_9HELO</name>
<dbReference type="GO" id="GO:0006487">
    <property type="term" value="P:protein N-linked glycosylation"/>
    <property type="evidence" value="ECO:0007669"/>
    <property type="project" value="TreeGrafter"/>
</dbReference>
<dbReference type="EMBL" id="JAFJYH010000055">
    <property type="protein sequence ID" value="KAG4422035.1"/>
    <property type="molecule type" value="Genomic_DNA"/>
</dbReference>
<dbReference type="Proteomes" id="UP000664132">
    <property type="component" value="Unassembled WGS sequence"/>
</dbReference>
<protein>
    <recommendedName>
        <fullName evidence="7">Glycosyltransferase family 34 protein</fullName>
    </recommendedName>
</protein>
<dbReference type="GO" id="GO:0016757">
    <property type="term" value="F:glycosyltransferase activity"/>
    <property type="evidence" value="ECO:0007669"/>
    <property type="project" value="UniProtKB-KW"/>
</dbReference>
<evidence type="ECO:0000313" key="6">
    <source>
        <dbReference type="Proteomes" id="UP000664132"/>
    </source>
</evidence>
<evidence type="ECO:0000313" key="5">
    <source>
        <dbReference type="EMBL" id="KAG4422035.1"/>
    </source>
</evidence>
<dbReference type="GO" id="GO:0000139">
    <property type="term" value="C:Golgi membrane"/>
    <property type="evidence" value="ECO:0007669"/>
    <property type="project" value="TreeGrafter"/>
</dbReference>
<dbReference type="OrthoDB" id="407658at2759"/>
<dbReference type="InterPro" id="IPR008630">
    <property type="entry name" value="Glyco_trans_34"/>
</dbReference>
<evidence type="ECO:0000256" key="2">
    <source>
        <dbReference type="ARBA" id="ARBA00022676"/>
    </source>
</evidence>
<dbReference type="AlphaFoldDB" id="A0A8H7WBZ8"/>
<dbReference type="PANTHER" id="PTHR31306:SF8">
    <property type="entry name" value="GLYCOSYLTRANSFERASE FAMILY 34 PROTEIN"/>
    <property type="match status" value="1"/>
</dbReference>
<reference evidence="5" key="1">
    <citation type="submission" date="2021-02" db="EMBL/GenBank/DDBJ databases">
        <title>Genome sequence Cadophora malorum strain M34.</title>
        <authorList>
            <person name="Stefanovic E."/>
            <person name="Vu D."/>
            <person name="Scully C."/>
            <person name="Dijksterhuis J."/>
            <person name="Roader J."/>
            <person name="Houbraken J."/>
        </authorList>
    </citation>
    <scope>NUCLEOTIDE SEQUENCE</scope>
    <source>
        <strain evidence="5">M34</strain>
    </source>
</reference>
<organism evidence="5 6">
    <name type="scientific">Cadophora malorum</name>
    <dbReference type="NCBI Taxonomy" id="108018"/>
    <lineage>
        <taxon>Eukaryota</taxon>
        <taxon>Fungi</taxon>
        <taxon>Dikarya</taxon>
        <taxon>Ascomycota</taxon>
        <taxon>Pezizomycotina</taxon>
        <taxon>Leotiomycetes</taxon>
        <taxon>Helotiales</taxon>
        <taxon>Ploettnerulaceae</taxon>
        <taxon>Cadophora</taxon>
    </lineage>
</organism>
<accession>A0A8H7WBZ8</accession>
<evidence type="ECO:0000256" key="1">
    <source>
        <dbReference type="ARBA" id="ARBA00005664"/>
    </source>
</evidence>
<dbReference type="SUPFAM" id="SSF53448">
    <property type="entry name" value="Nucleotide-diphospho-sugar transferases"/>
    <property type="match status" value="1"/>
</dbReference>